<dbReference type="InterPro" id="IPR020613">
    <property type="entry name" value="Thiolase_CS"/>
</dbReference>
<protein>
    <submittedName>
        <fullName evidence="8">Acetyl-CoA C-acetyltransferase/acetyl-CoA acyltransferase</fullName>
        <ecNumber evidence="8">2.3.1.16</ecNumber>
        <ecNumber evidence="8">2.3.1.9</ecNumber>
    </submittedName>
</protein>
<feature type="active site" description="Proton acceptor" evidence="4">
    <location>
        <position position="389"/>
    </location>
</feature>
<feature type="active site" description="Acyl-thioester intermediate" evidence="4">
    <location>
        <position position="99"/>
    </location>
</feature>
<proteinExistence type="inferred from homology"/>
<name>A0AAE3ZH07_9ACTN</name>
<dbReference type="PANTHER" id="PTHR43365:SF1">
    <property type="entry name" value="ACETYL-COA C-ACYLTRANSFERASE"/>
    <property type="match status" value="1"/>
</dbReference>
<evidence type="ECO:0000256" key="1">
    <source>
        <dbReference type="ARBA" id="ARBA00010982"/>
    </source>
</evidence>
<dbReference type="Gene3D" id="3.40.47.10">
    <property type="match status" value="2"/>
</dbReference>
<gene>
    <name evidence="8" type="ORF">JOF55_004111</name>
</gene>
<keyword evidence="3 5" id="KW-0012">Acyltransferase</keyword>
<dbReference type="InterPro" id="IPR016039">
    <property type="entry name" value="Thiolase-like"/>
</dbReference>
<evidence type="ECO:0000256" key="5">
    <source>
        <dbReference type="RuleBase" id="RU003557"/>
    </source>
</evidence>
<comment type="similarity">
    <text evidence="1 5">Belongs to the thiolase-like superfamily. Thiolase family.</text>
</comment>
<accession>A0AAE3ZH07</accession>
<feature type="domain" description="Thiolase N-terminal" evidence="6">
    <location>
        <begin position="13"/>
        <end position="273"/>
    </location>
</feature>
<evidence type="ECO:0000259" key="6">
    <source>
        <dbReference type="Pfam" id="PF00108"/>
    </source>
</evidence>
<evidence type="ECO:0000259" key="7">
    <source>
        <dbReference type="Pfam" id="PF02803"/>
    </source>
</evidence>
<dbReference type="AlphaFoldDB" id="A0AAE3ZH07"/>
<dbReference type="InterPro" id="IPR020616">
    <property type="entry name" value="Thiolase_N"/>
</dbReference>
<feature type="domain" description="Thiolase C-terminal" evidence="7">
    <location>
        <begin position="281"/>
        <end position="401"/>
    </location>
</feature>
<evidence type="ECO:0000313" key="8">
    <source>
        <dbReference type="EMBL" id="MDR7303930.1"/>
    </source>
</evidence>
<dbReference type="EMBL" id="JAVDXW010000001">
    <property type="protein sequence ID" value="MDR7303930.1"/>
    <property type="molecule type" value="Genomic_DNA"/>
</dbReference>
<dbReference type="SUPFAM" id="SSF53901">
    <property type="entry name" value="Thiolase-like"/>
    <property type="match status" value="2"/>
</dbReference>
<dbReference type="EC" id="2.3.1.9" evidence="8"/>
<dbReference type="InterPro" id="IPR020617">
    <property type="entry name" value="Thiolase_C"/>
</dbReference>
<feature type="active site" description="Proton acceptor" evidence="4">
    <location>
        <position position="359"/>
    </location>
</feature>
<evidence type="ECO:0000313" key="9">
    <source>
        <dbReference type="Proteomes" id="UP001180845"/>
    </source>
</evidence>
<dbReference type="GO" id="GO:0003985">
    <property type="term" value="F:acetyl-CoA C-acetyltransferase activity"/>
    <property type="evidence" value="ECO:0007669"/>
    <property type="project" value="UniProtKB-EC"/>
</dbReference>
<dbReference type="PIRSF" id="PIRSF000429">
    <property type="entry name" value="Ac-CoA_Ac_transf"/>
    <property type="match status" value="1"/>
</dbReference>
<dbReference type="InterPro" id="IPR002155">
    <property type="entry name" value="Thiolase"/>
</dbReference>
<keyword evidence="2 5" id="KW-0808">Transferase</keyword>
<evidence type="ECO:0000256" key="2">
    <source>
        <dbReference type="ARBA" id="ARBA00022679"/>
    </source>
</evidence>
<reference evidence="8" key="1">
    <citation type="submission" date="2023-07" db="EMBL/GenBank/DDBJ databases">
        <title>Sequencing the genomes of 1000 actinobacteria strains.</title>
        <authorList>
            <person name="Klenk H.-P."/>
        </authorList>
    </citation>
    <scope>NUCLEOTIDE SEQUENCE</scope>
    <source>
        <strain evidence="8">DSM 45977</strain>
    </source>
</reference>
<evidence type="ECO:0000256" key="3">
    <source>
        <dbReference type="ARBA" id="ARBA00023315"/>
    </source>
</evidence>
<dbReference type="PROSITE" id="PS00737">
    <property type="entry name" value="THIOLASE_2"/>
    <property type="match status" value="1"/>
</dbReference>
<comment type="caution">
    <text evidence="8">The sequence shown here is derived from an EMBL/GenBank/DDBJ whole genome shotgun (WGS) entry which is preliminary data.</text>
</comment>
<evidence type="ECO:0000256" key="4">
    <source>
        <dbReference type="PIRSR" id="PIRSR000429-1"/>
    </source>
</evidence>
<dbReference type="NCBIfam" id="TIGR01930">
    <property type="entry name" value="AcCoA-C-Actrans"/>
    <property type="match status" value="1"/>
</dbReference>
<organism evidence="8 9">
    <name type="scientific">Haloactinomyces albus</name>
    <dbReference type="NCBI Taxonomy" id="1352928"/>
    <lineage>
        <taxon>Bacteria</taxon>
        <taxon>Bacillati</taxon>
        <taxon>Actinomycetota</taxon>
        <taxon>Actinomycetes</taxon>
        <taxon>Actinopolysporales</taxon>
        <taxon>Actinopolysporaceae</taxon>
        <taxon>Haloactinomyces</taxon>
    </lineage>
</organism>
<dbReference type="EC" id="2.3.1.16" evidence="8"/>
<keyword evidence="9" id="KW-1185">Reference proteome</keyword>
<dbReference type="CDD" id="cd00751">
    <property type="entry name" value="thiolase"/>
    <property type="match status" value="1"/>
</dbReference>
<dbReference type="Proteomes" id="UP001180845">
    <property type="component" value="Unassembled WGS sequence"/>
</dbReference>
<dbReference type="Pfam" id="PF02803">
    <property type="entry name" value="Thiolase_C"/>
    <property type="match status" value="1"/>
</dbReference>
<dbReference type="PANTHER" id="PTHR43365">
    <property type="entry name" value="BLR7806 PROTEIN"/>
    <property type="match status" value="1"/>
</dbReference>
<sequence length="405" mass="42327">MNIDLETAMDRAVIVDAVRSPMGRGKAAGALAGVHPVDLLAHVLTQLVSRNDLDPATIDDVLVGCVGQAGEQSATPGRQAVLAAGFPVHVPSVTIERKCGSGQQAVDFAVQGILSGHYDITIAAGVESMSRVPMGSARMGAEPHGEGARSRFPDLVPQGISAELVAAKWKLTRGELDDYSARSHQRAAHARAAGDFDDEIVPIPAPGEHGPVPVSADETIREGTTAERLGRLDPAFDLNSYRERFPELPGVISAGNSSQITDGASALLIMSEQRARALGLRPRAAVVSSAVVGDDPTLMLTGPIPATHKVLARSGLASDDISTFEVNEAFAPVPLAWQREFGIEEARLNPVGGAIALGHPLGASGCRLMTTMIHHLSRTGGRYGLQTMCEAGGMANATIIESLTD</sequence>
<dbReference type="Pfam" id="PF00108">
    <property type="entry name" value="Thiolase_N"/>
    <property type="match status" value="1"/>
</dbReference>